<accession>A0A0L0BWE2</accession>
<proteinExistence type="predicted"/>
<dbReference type="AlphaFoldDB" id="A0A0L0BWE2"/>
<sequence>MTLLVWQHMNYILMDATTAAAVNSLTPSLTALQIAVRSAHEEGLKAAFSTLQPLKMRPHLERKAAPTLKLLYGT</sequence>
<keyword evidence="2" id="KW-1185">Reference proteome</keyword>
<name>A0A0L0BWE2_LUCCU</name>
<reference evidence="1 2" key="1">
    <citation type="journal article" date="2015" name="Nat. Commun.">
        <title>Lucilia cuprina genome unlocks parasitic fly biology to underpin future interventions.</title>
        <authorList>
            <person name="Anstead C.A."/>
            <person name="Korhonen P.K."/>
            <person name="Young N.D."/>
            <person name="Hall R.S."/>
            <person name="Jex A.R."/>
            <person name="Murali S.C."/>
            <person name="Hughes D.S."/>
            <person name="Lee S.F."/>
            <person name="Perry T."/>
            <person name="Stroehlein A.J."/>
            <person name="Ansell B.R."/>
            <person name="Breugelmans B."/>
            <person name="Hofmann A."/>
            <person name="Qu J."/>
            <person name="Dugan S."/>
            <person name="Lee S.L."/>
            <person name="Chao H."/>
            <person name="Dinh H."/>
            <person name="Han Y."/>
            <person name="Doddapaneni H.V."/>
            <person name="Worley K.C."/>
            <person name="Muzny D.M."/>
            <person name="Ioannidis P."/>
            <person name="Waterhouse R.M."/>
            <person name="Zdobnov E.M."/>
            <person name="James P.J."/>
            <person name="Bagnall N.H."/>
            <person name="Kotze A.C."/>
            <person name="Gibbs R.A."/>
            <person name="Richards S."/>
            <person name="Batterham P."/>
            <person name="Gasser R.B."/>
        </authorList>
    </citation>
    <scope>NUCLEOTIDE SEQUENCE [LARGE SCALE GENOMIC DNA]</scope>
    <source>
        <strain evidence="1 2">LS</strain>
        <tissue evidence="1">Full body</tissue>
    </source>
</reference>
<comment type="caution">
    <text evidence="1">The sequence shown here is derived from an EMBL/GenBank/DDBJ whole genome shotgun (WGS) entry which is preliminary data.</text>
</comment>
<protein>
    <submittedName>
        <fullName evidence="1">Uncharacterized protein</fullName>
    </submittedName>
</protein>
<dbReference type="EMBL" id="JRES01001243">
    <property type="protein sequence ID" value="KNC24336.1"/>
    <property type="molecule type" value="Genomic_DNA"/>
</dbReference>
<evidence type="ECO:0000313" key="1">
    <source>
        <dbReference type="EMBL" id="KNC24336.1"/>
    </source>
</evidence>
<dbReference type="Proteomes" id="UP000037069">
    <property type="component" value="Unassembled WGS sequence"/>
</dbReference>
<evidence type="ECO:0000313" key="2">
    <source>
        <dbReference type="Proteomes" id="UP000037069"/>
    </source>
</evidence>
<gene>
    <name evidence="1" type="ORF">FF38_04621</name>
</gene>
<organism evidence="1 2">
    <name type="scientific">Lucilia cuprina</name>
    <name type="common">Green bottle fly</name>
    <name type="synonym">Australian sheep blowfly</name>
    <dbReference type="NCBI Taxonomy" id="7375"/>
    <lineage>
        <taxon>Eukaryota</taxon>
        <taxon>Metazoa</taxon>
        <taxon>Ecdysozoa</taxon>
        <taxon>Arthropoda</taxon>
        <taxon>Hexapoda</taxon>
        <taxon>Insecta</taxon>
        <taxon>Pterygota</taxon>
        <taxon>Neoptera</taxon>
        <taxon>Endopterygota</taxon>
        <taxon>Diptera</taxon>
        <taxon>Brachycera</taxon>
        <taxon>Muscomorpha</taxon>
        <taxon>Oestroidea</taxon>
        <taxon>Calliphoridae</taxon>
        <taxon>Luciliinae</taxon>
        <taxon>Lucilia</taxon>
    </lineage>
</organism>